<dbReference type="AlphaFoldDB" id="A0AAD7FIE0"/>
<reference evidence="1" key="1">
    <citation type="submission" date="2023-03" db="EMBL/GenBank/DDBJ databases">
        <title>Massive genome expansion in bonnet fungi (Mycena s.s.) driven by repeated elements and novel gene families across ecological guilds.</title>
        <authorList>
            <consortium name="Lawrence Berkeley National Laboratory"/>
            <person name="Harder C.B."/>
            <person name="Miyauchi S."/>
            <person name="Viragh M."/>
            <person name="Kuo A."/>
            <person name="Thoen E."/>
            <person name="Andreopoulos B."/>
            <person name="Lu D."/>
            <person name="Skrede I."/>
            <person name="Drula E."/>
            <person name="Henrissat B."/>
            <person name="Morin E."/>
            <person name="Kohler A."/>
            <person name="Barry K."/>
            <person name="LaButti K."/>
            <person name="Morin E."/>
            <person name="Salamov A."/>
            <person name="Lipzen A."/>
            <person name="Mereny Z."/>
            <person name="Hegedus B."/>
            <person name="Baldrian P."/>
            <person name="Stursova M."/>
            <person name="Weitz H."/>
            <person name="Taylor A."/>
            <person name="Grigoriev I.V."/>
            <person name="Nagy L.G."/>
            <person name="Martin F."/>
            <person name="Kauserud H."/>
        </authorList>
    </citation>
    <scope>NUCLEOTIDE SEQUENCE</scope>
    <source>
        <strain evidence="1">9284</strain>
    </source>
</reference>
<keyword evidence="2" id="KW-1185">Reference proteome</keyword>
<dbReference type="Proteomes" id="UP001221142">
    <property type="component" value="Unassembled WGS sequence"/>
</dbReference>
<comment type="caution">
    <text evidence="1">The sequence shown here is derived from an EMBL/GenBank/DDBJ whole genome shotgun (WGS) entry which is preliminary data.</text>
</comment>
<organism evidence="1 2">
    <name type="scientific">Roridomyces roridus</name>
    <dbReference type="NCBI Taxonomy" id="1738132"/>
    <lineage>
        <taxon>Eukaryota</taxon>
        <taxon>Fungi</taxon>
        <taxon>Dikarya</taxon>
        <taxon>Basidiomycota</taxon>
        <taxon>Agaricomycotina</taxon>
        <taxon>Agaricomycetes</taxon>
        <taxon>Agaricomycetidae</taxon>
        <taxon>Agaricales</taxon>
        <taxon>Marasmiineae</taxon>
        <taxon>Mycenaceae</taxon>
        <taxon>Roridomyces</taxon>
    </lineage>
</organism>
<sequence length="155" mass="17101">MTTIHPALLPRNISKLPFSLQRVARNVISQGSWISGTISSITIHQLSAVAAEQTLGLLPVIYALLDPSLIPSLDTPTKVLCGLSSAMMTWSFLETSLRAPTFPRAASAELWPRLWAWMEFFSLYSEDVIDASQAALFFRSVLQVVINPVSTRLLD</sequence>
<gene>
    <name evidence="1" type="ORF">FB45DRAFT_74386</name>
</gene>
<dbReference type="EMBL" id="JARKIF010000012">
    <property type="protein sequence ID" value="KAJ7625976.1"/>
    <property type="molecule type" value="Genomic_DNA"/>
</dbReference>
<proteinExistence type="predicted"/>
<evidence type="ECO:0000313" key="1">
    <source>
        <dbReference type="EMBL" id="KAJ7625976.1"/>
    </source>
</evidence>
<protein>
    <submittedName>
        <fullName evidence="1">Uncharacterized protein</fullName>
    </submittedName>
</protein>
<accession>A0AAD7FIE0</accession>
<evidence type="ECO:0000313" key="2">
    <source>
        <dbReference type="Proteomes" id="UP001221142"/>
    </source>
</evidence>
<name>A0AAD7FIE0_9AGAR</name>